<dbReference type="InterPro" id="IPR007269">
    <property type="entry name" value="ICMT_MeTrfase"/>
</dbReference>
<dbReference type="AlphaFoldDB" id="A0A5E4NPE7"/>
<organism evidence="14 15">
    <name type="scientific">Cinara cedri</name>
    <dbReference type="NCBI Taxonomy" id="506608"/>
    <lineage>
        <taxon>Eukaryota</taxon>
        <taxon>Metazoa</taxon>
        <taxon>Ecdysozoa</taxon>
        <taxon>Arthropoda</taxon>
        <taxon>Hexapoda</taxon>
        <taxon>Insecta</taxon>
        <taxon>Pterygota</taxon>
        <taxon>Neoptera</taxon>
        <taxon>Paraneoptera</taxon>
        <taxon>Hemiptera</taxon>
        <taxon>Sternorrhyncha</taxon>
        <taxon>Aphidomorpha</taxon>
        <taxon>Aphidoidea</taxon>
        <taxon>Aphididae</taxon>
        <taxon>Lachninae</taxon>
        <taxon>Cinara</taxon>
    </lineage>
</organism>
<feature type="transmembrane region" description="Helical" evidence="13">
    <location>
        <begin position="7"/>
        <end position="26"/>
    </location>
</feature>
<evidence type="ECO:0000256" key="2">
    <source>
        <dbReference type="ARBA" id="ARBA00004141"/>
    </source>
</evidence>
<evidence type="ECO:0000256" key="8">
    <source>
        <dbReference type="ARBA" id="ARBA00022692"/>
    </source>
</evidence>
<evidence type="ECO:0000256" key="9">
    <source>
        <dbReference type="ARBA" id="ARBA00022989"/>
    </source>
</evidence>
<comment type="catalytic activity">
    <reaction evidence="1 13">
        <text>[protein]-C-terminal S-[(2E,6E)-farnesyl]-L-cysteine + S-adenosyl-L-methionine = [protein]-C-terminal S-[(2E,6E)-farnesyl]-L-cysteine methyl ester + S-adenosyl-L-homocysteine</text>
        <dbReference type="Rhea" id="RHEA:21672"/>
        <dbReference type="Rhea" id="RHEA-COMP:12125"/>
        <dbReference type="Rhea" id="RHEA-COMP:12126"/>
        <dbReference type="ChEBI" id="CHEBI:57856"/>
        <dbReference type="ChEBI" id="CHEBI:59789"/>
        <dbReference type="ChEBI" id="CHEBI:90510"/>
        <dbReference type="ChEBI" id="CHEBI:90511"/>
        <dbReference type="EC" id="2.1.1.100"/>
    </reaction>
</comment>
<dbReference type="OrthoDB" id="422086at2759"/>
<evidence type="ECO:0000256" key="5">
    <source>
        <dbReference type="ARBA" id="ARBA00022603"/>
    </source>
</evidence>
<evidence type="ECO:0000256" key="3">
    <source>
        <dbReference type="ARBA" id="ARBA00009140"/>
    </source>
</evidence>
<protein>
    <recommendedName>
        <fullName evidence="12 13">Protein-S-isoprenylcysteine O-methyltransferase</fullName>
        <ecNumber evidence="4 13">2.1.1.100</ecNumber>
    </recommendedName>
</protein>
<evidence type="ECO:0000256" key="7">
    <source>
        <dbReference type="ARBA" id="ARBA00022691"/>
    </source>
</evidence>
<evidence type="ECO:0000256" key="11">
    <source>
        <dbReference type="ARBA" id="ARBA00023572"/>
    </source>
</evidence>
<evidence type="ECO:0000313" key="15">
    <source>
        <dbReference type="Proteomes" id="UP000325440"/>
    </source>
</evidence>
<dbReference type="GO" id="GO:0032259">
    <property type="term" value="P:methylation"/>
    <property type="evidence" value="ECO:0007669"/>
    <property type="project" value="UniProtKB-KW"/>
</dbReference>
<dbReference type="PROSITE" id="PS51564">
    <property type="entry name" value="SAM_ICMT"/>
    <property type="match status" value="1"/>
</dbReference>
<feature type="transmembrane region" description="Helical" evidence="13">
    <location>
        <begin position="94"/>
        <end position="115"/>
    </location>
</feature>
<dbReference type="GO" id="GO:0005789">
    <property type="term" value="C:endoplasmic reticulum membrane"/>
    <property type="evidence" value="ECO:0007669"/>
    <property type="project" value="UniProtKB-SubCell"/>
</dbReference>
<evidence type="ECO:0000256" key="4">
    <source>
        <dbReference type="ARBA" id="ARBA00012151"/>
    </source>
</evidence>
<keyword evidence="15" id="KW-1185">Reference proteome</keyword>
<dbReference type="Gene3D" id="1.20.120.1630">
    <property type="match status" value="1"/>
</dbReference>
<keyword evidence="9 13" id="KW-1133">Transmembrane helix</keyword>
<dbReference type="PANTHER" id="PTHR12714:SF9">
    <property type="entry name" value="PROTEIN-S-ISOPRENYLCYSTEINE O-METHYLTRANSFERASE"/>
    <property type="match status" value="1"/>
</dbReference>
<gene>
    <name evidence="14" type="ORF">CINCED_3A015029</name>
</gene>
<keyword evidence="6 14" id="KW-0808">Transferase</keyword>
<evidence type="ECO:0000256" key="12">
    <source>
        <dbReference type="ARBA" id="ARBA00023656"/>
    </source>
</evidence>
<feature type="transmembrane region" description="Helical" evidence="13">
    <location>
        <begin position="127"/>
        <end position="150"/>
    </location>
</feature>
<feature type="transmembrane region" description="Helical" evidence="13">
    <location>
        <begin position="70"/>
        <end position="88"/>
    </location>
</feature>
<feature type="transmembrane region" description="Helical" evidence="13">
    <location>
        <begin position="217"/>
        <end position="240"/>
    </location>
</feature>
<keyword evidence="8 13" id="KW-0812">Transmembrane</keyword>
<accession>A0A5E4NPE7</accession>
<evidence type="ECO:0000256" key="6">
    <source>
        <dbReference type="ARBA" id="ARBA00022679"/>
    </source>
</evidence>
<dbReference type="InterPro" id="IPR025770">
    <property type="entry name" value="PPMT_MeTrfase"/>
</dbReference>
<dbReference type="PANTHER" id="PTHR12714">
    <property type="entry name" value="PROTEIN-S ISOPRENYLCYSTEINE O-METHYLTRANSFERASE"/>
    <property type="match status" value="1"/>
</dbReference>
<comment type="subcellular location">
    <subcellularLocation>
        <location evidence="13">Endoplasmic reticulum membrane</location>
        <topology evidence="13">Multi-pass membrane protein</topology>
    </subcellularLocation>
    <subcellularLocation>
        <location evidence="2">Membrane</location>
        <topology evidence="2">Multi-pass membrane protein</topology>
    </subcellularLocation>
</comment>
<dbReference type="Pfam" id="PF04140">
    <property type="entry name" value="ICMT"/>
    <property type="match status" value="1"/>
</dbReference>
<evidence type="ECO:0000313" key="14">
    <source>
        <dbReference type="EMBL" id="VVC45666.1"/>
    </source>
</evidence>
<keyword evidence="13" id="KW-0256">Endoplasmic reticulum</keyword>
<keyword evidence="10 13" id="KW-0472">Membrane</keyword>
<dbReference type="EMBL" id="CABPRJ010002409">
    <property type="protein sequence ID" value="VVC45666.1"/>
    <property type="molecule type" value="Genomic_DNA"/>
</dbReference>
<evidence type="ECO:0000256" key="13">
    <source>
        <dbReference type="RuleBase" id="RU362022"/>
    </source>
</evidence>
<evidence type="ECO:0000256" key="10">
    <source>
        <dbReference type="ARBA" id="ARBA00023136"/>
    </source>
</evidence>
<proteinExistence type="inferred from homology"/>
<evidence type="ECO:0000256" key="1">
    <source>
        <dbReference type="ARBA" id="ARBA00001450"/>
    </source>
</evidence>
<keyword evidence="7 13" id="KW-0949">S-adenosyl-L-methionine</keyword>
<comment type="similarity">
    <text evidence="3 13">Belongs to the class VI-like SAM-binding methyltransferase superfamily. Isoprenylcysteine carboxyl methyltransferase family.</text>
</comment>
<reference evidence="14 15" key="1">
    <citation type="submission" date="2019-08" db="EMBL/GenBank/DDBJ databases">
        <authorList>
            <person name="Alioto T."/>
            <person name="Alioto T."/>
            <person name="Gomez Garrido J."/>
        </authorList>
    </citation>
    <scope>NUCLEOTIDE SEQUENCE [LARGE SCALE GENOMIC DNA]</scope>
</reference>
<dbReference type="GO" id="GO:0004671">
    <property type="term" value="F:protein C-terminal S-isoprenylcysteine carboxyl O-methyltransferase activity"/>
    <property type="evidence" value="ECO:0007669"/>
    <property type="project" value="UniProtKB-EC"/>
</dbReference>
<feature type="transmembrane region" description="Helical" evidence="13">
    <location>
        <begin position="38"/>
        <end position="58"/>
    </location>
</feature>
<comment type="function">
    <text evidence="11">Catalyzes the post-translational methylation of isoprenylated C-terminal cysteine residues.</text>
</comment>
<keyword evidence="5 13" id="KW-0489">Methyltransferase</keyword>
<dbReference type="EC" id="2.1.1.100" evidence="4 13"/>
<dbReference type="Proteomes" id="UP000325440">
    <property type="component" value="Unassembled WGS sequence"/>
</dbReference>
<sequence length="287" mass="32891">MISKNGLVSVYGLLLGIFVLFIILLLPNTILSAYSTNVNTFHVFFFYAIISNVLVRIFNRGVVYKICAQALFLGLAMAAGCLISFQAPSSWKPFGWYIIVMTIFHYSEFLSISVCNPKTLTPSSFMLNHSIAYGVAAMTSWLEYLLWYYFLPDMKNIHEISYVGMVFCAVGEILRKAAIWTARDNFTHLVQQEKAQTHALVTHGVYSWFRHPSYVGWFYWCIGTQVIMINPICVIAYALAAWKFFKDRIYHEEMTLLNFFGEDYISYQEKVGIGLPLIKGFVVARDK</sequence>
<name>A0A5E4NPE7_9HEMI</name>